<evidence type="ECO:0000256" key="2">
    <source>
        <dbReference type="SAM" id="Phobius"/>
    </source>
</evidence>
<dbReference type="OrthoDB" id="3945378at2759"/>
<feature type="transmembrane region" description="Helical" evidence="2">
    <location>
        <begin position="110"/>
        <end position="128"/>
    </location>
</feature>
<dbReference type="Proteomes" id="UP000193689">
    <property type="component" value="Unassembled WGS sequence"/>
</dbReference>
<feature type="compositionally biased region" description="Basic and acidic residues" evidence="1">
    <location>
        <begin position="280"/>
        <end position="292"/>
    </location>
</feature>
<dbReference type="RefSeq" id="XP_040720106.1">
    <property type="nucleotide sequence ID" value="XM_040859427.1"/>
</dbReference>
<sequence>MFGIAESEPGITPGTGHPEDAHCLSLYTFMFSPVRANGGIRIFYIVMCIIHLIYWGIMLIISSIAAVARSGKMYTLFKANQYRTTSRLHYATGLSQQQLRYIYNFHRFSTMFWMILSVIIVEFTLNYNKMYDVLGWRGHLFFPSQLIPLTIGICGFFRVIYVSFEQWRSPEDADPSLSVDEPLTPLKVSSMPHGKNKLKLFARGSTFAGRRTEKHHSNEMDPLLDGQPLYIRLLLSYLPWLVLVRWWHLRDRDYEQTTYSQPTVPTLQVSVTRPDPVNIGKHESRGSGKTDVESPQQNPGRRNDGITEQESS</sequence>
<feature type="transmembrane region" description="Helical" evidence="2">
    <location>
        <begin position="140"/>
        <end position="161"/>
    </location>
</feature>
<dbReference type="EMBL" id="MCFJ01000002">
    <property type="protein sequence ID" value="ORY70156.1"/>
    <property type="molecule type" value="Genomic_DNA"/>
</dbReference>
<organism evidence="3 4">
    <name type="scientific">Pseudomassariella vexata</name>
    <dbReference type="NCBI Taxonomy" id="1141098"/>
    <lineage>
        <taxon>Eukaryota</taxon>
        <taxon>Fungi</taxon>
        <taxon>Dikarya</taxon>
        <taxon>Ascomycota</taxon>
        <taxon>Pezizomycotina</taxon>
        <taxon>Sordariomycetes</taxon>
        <taxon>Xylariomycetidae</taxon>
        <taxon>Amphisphaeriales</taxon>
        <taxon>Pseudomassariaceae</taxon>
        <taxon>Pseudomassariella</taxon>
    </lineage>
</organism>
<keyword evidence="2" id="KW-1133">Transmembrane helix</keyword>
<accession>A0A1Y2EFW8</accession>
<feature type="region of interest" description="Disordered" evidence="1">
    <location>
        <begin position="265"/>
        <end position="312"/>
    </location>
</feature>
<dbReference type="InParanoid" id="A0A1Y2EFW8"/>
<reference evidence="3 4" key="1">
    <citation type="submission" date="2016-07" db="EMBL/GenBank/DDBJ databases">
        <title>Pervasive Adenine N6-methylation of Active Genes in Fungi.</title>
        <authorList>
            <consortium name="DOE Joint Genome Institute"/>
            <person name="Mondo S.J."/>
            <person name="Dannebaum R.O."/>
            <person name="Kuo R.C."/>
            <person name="Labutti K."/>
            <person name="Haridas S."/>
            <person name="Kuo A."/>
            <person name="Salamov A."/>
            <person name="Ahrendt S.R."/>
            <person name="Lipzen A."/>
            <person name="Sullivan W."/>
            <person name="Andreopoulos W.B."/>
            <person name="Clum A."/>
            <person name="Lindquist E."/>
            <person name="Daum C."/>
            <person name="Ramamoorthy G.K."/>
            <person name="Gryganskyi A."/>
            <person name="Culley D."/>
            <person name="Magnuson J.K."/>
            <person name="James T.Y."/>
            <person name="O'Malley M.A."/>
            <person name="Stajich J.E."/>
            <person name="Spatafora J.W."/>
            <person name="Visel A."/>
            <person name="Grigoriev I.V."/>
        </authorList>
    </citation>
    <scope>NUCLEOTIDE SEQUENCE [LARGE SCALE GENOMIC DNA]</scope>
    <source>
        <strain evidence="3 4">CBS 129021</strain>
    </source>
</reference>
<protein>
    <submittedName>
        <fullName evidence="3">Uncharacterized protein</fullName>
    </submittedName>
</protein>
<keyword evidence="2" id="KW-0472">Membrane</keyword>
<keyword evidence="2" id="KW-0812">Transmembrane</keyword>
<feature type="non-terminal residue" evidence="3">
    <location>
        <position position="312"/>
    </location>
</feature>
<feature type="compositionally biased region" description="Polar residues" evidence="1">
    <location>
        <begin position="293"/>
        <end position="312"/>
    </location>
</feature>
<evidence type="ECO:0000313" key="3">
    <source>
        <dbReference type="EMBL" id="ORY70156.1"/>
    </source>
</evidence>
<evidence type="ECO:0000313" key="4">
    <source>
        <dbReference type="Proteomes" id="UP000193689"/>
    </source>
</evidence>
<dbReference type="AlphaFoldDB" id="A0A1Y2EFW8"/>
<name>A0A1Y2EFW8_9PEZI</name>
<feature type="transmembrane region" description="Helical" evidence="2">
    <location>
        <begin position="42"/>
        <end position="68"/>
    </location>
</feature>
<dbReference type="STRING" id="1141098.A0A1Y2EFW8"/>
<comment type="caution">
    <text evidence="3">The sequence shown here is derived from an EMBL/GenBank/DDBJ whole genome shotgun (WGS) entry which is preliminary data.</text>
</comment>
<gene>
    <name evidence="3" type="ORF">BCR38DRAFT_421149</name>
</gene>
<evidence type="ECO:0000256" key="1">
    <source>
        <dbReference type="SAM" id="MobiDB-lite"/>
    </source>
</evidence>
<proteinExistence type="predicted"/>
<dbReference type="GeneID" id="63775639"/>
<keyword evidence="4" id="KW-1185">Reference proteome</keyword>